<dbReference type="GeneID" id="89507922"/>
<feature type="domain" description="SCP2" evidence="1">
    <location>
        <begin position="247"/>
        <end position="332"/>
    </location>
</feature>
<evidence type="ECO:0000259" key="1">
    <source>
        <dbReference type="Pfam" id="PF02036"/>
    </source>
</evidence>
<evidence type="ECO:0000313" key="2">
    <source>
        <dbReference type="EMBL" id="SHI25876.1"/>
    </source>
</evidence>
<dbReference type="SUPFAM" id="SSF52218">
    <property type="entry name" value="Flavoproteins"/>
    <property type="match status" value="1"/>
</dbReference>
<keyword evidence="3" id="KW-1185">Reference proteome</keyword>
<dbReference type="STRING" id="1121131.SAMN02745229_02482"/>
<evidence type="ECO:0000313" key="3">
    <source>
        <dbReference type="Proteomes" id="UP000184278"/>
    </source>
</evidence>
<organism evidence="2 3">
    <name type="scientific">Butyrivibrio fibrisolvens DSM 3071</name>
    <dbReference type="NCBI Taxonomy" id="1121131"/>
    <lineage>
        <taxon>Bacteria</taxon>
        <taxon>Bacillati</taxon>
        <taxon>Bacillota</taxon>
        <taxon>Clostridia</taxon>
        <taxon>Lachnospirales</taxon>
        <taxon>Lachnospiraceae</taxon>
        <taxon>Butyrivibrio</taxon>
    </lineage>
</organism>
<reference evidence="3" key="1">
    <citation type="submission" date="2016-11" db="EMBL/GenBank/DDBJ databases">
        <authorList>
            <person name="Varghese N."/>
            <person name="Submissions S."/>
        </authorList>
    </citation>
    <scope>NUCLEOTIDE SEQUENCE [LARGE SCALE GENOMIC DNA]</scope>
    <source>
        <strain evidence="3">DSM 3071</strain>
    </source>
</reference>
<dbReference type="Gene3D" id="3.30.1050.10">
    <property type="entry name" value="SCP2 sterol-binding domain"/>
    <property type="match status" value="1"/>
</dbReference>
<dbReference type="RefSeq" id="WP_073388215.1">
    <property type="nucleotide sequence ID" value="NZ_FQXK01000021.1"/>
</dbReference>
<dbReference type="SUPFAM" id="SSF55718">
    <property type="entry name" value="SCP-like"/>
    <property type="match status" value="1"/>
</dbReference>
<gene>
    <name evidence="2" type="ORF">SAMN02745229_02482</name>
</gene>
<dbReference type="Pfam" id="PF02036">
    <property type="entry name" value="SCP2"/>
    <property type="match status" value="1"/>
</dbReference>
<dbReference type="Proteomes" id="UP000184278">
    <property type="component" value="Unassembled WGS sequence"/>
</dbReference>
<dbReference type="EMBL" id="FQXK01000021">
    <property type="protein sequence ID" value="SHI25876.1"/>
    <property type="molecule type" value="Genomic_DNA"/>
</dbReference>
<dbReference type="InterPro" id="IPR036527">
    <property type="entry name" value="SCP2_sterol-bd_dom_sf"/>
</dbReference>
<name>A0A1M5ZP55_BUTFI</name>
<proteinExistence type="predicted"/>
<dbReference type="OrthoDB" id="1763575at2"/>
<protein>
    <submittedName>
        <fullName evidence="2">SCP-2 sterol transfer family protein</fullName>
    </submittedName>
</protein>
<dbReference type="InterPro" id="IPR029039">
    <property type="entry name" value="Flavoprotein-like_sf"/>
</dbReference>
<dbReference type="Gene3D" id="3.40.50.360">
    <property type="match status" value="1"/>
</dbReference>
<accession>A0A1M5ZP55</accession>
<sequence>MKINIYYGGRGIVDDPSLYVISRMTDVLKELNVDVASFNLFDQKSGITALPNTLKDADGIILASTVEWYGIGGYLMEFLDACWLYGDKDKISHMYMMPVVMSTTYGERDGVTSLETAWEILGGLPCDGVCGYIADTSLFDSNPDYIRLIEKKAENFYRTISQKITALPASNQVVKQKVSLTKSVDLTPQESEQLSKYVSDDRYVQTQKADIQELSSLFRDKLKNDERTSTPEEYIDLFKKHFKTDTQVKGTYAITVTDRPVMKTILFDVGTSLLAEVISSERNGIDVVLQMTQESLDQIVTGRMTFQRAFMAGNMKMKGDFKLLRGLDQIFDFGA</sequence>
<dbReference type="AlphaFoldDB" id="A0A1M5ZP55"/>
<dbReference type="InterPro" id="IPR003033">
    <property type="entry name" value="SCP2_sterol-bd_dom"/>
</dbReference>